<keyword evidence="2" id="KW-1185">Reference proteome</keyword>
<evidence type="ECO:0000313" key="2">
    <source>
        <dbReference type="Proteomes" id="UP000262379"/>
    </source>
</evidence>
<name>A0A371X8Q0_9HYPH</name>
<dbReference type="Proteomes" id="UP000262379">
    <property type="component" value="Unassembled WGS sequence"/>
</dbReference>
<evidence type="ECO:0000313" key="1">
    <source>
        <dbReference type="EMBL" id="RFC65595.1"/>
    </source>
</evidence>
<organism evidence="1 2">
    <name type="scientific">Mesorhizobium denitrificans</name>
    <dbReference type="NCBI Taxonomy" id="2294114"/>
    <lineage>
        <taxon>Bacteria</taxon>
        <taxon>Pseudomonadati</taxon>
        <taxon>Pseudomonadota</taxon>
        <taxon>Alphaproteobacteria</taxon>
        <taxon>Hyphomicrobiales</taxon>
        <taxon>Phyllobacteriaceae</taxon>
        <taxon>Mesorhizobium</taxon>
    </lineage>
</organism>
<gene>
    <name evidence="1" type="ORF">DY251_17580</name>
</gene>
<accession>A0A371X8Q0</accession>
<dbReference type="EMBL" id="QURN01000015">
    <property type="protein sequence ID" value="RFC65595.1"/>
    <property type="molecule type" value="Genomic_DNA"/>
</dbReference>
<comment type="caution">
    <text evidence="1">The sequence shown here is derived from an EMBL/GenBank/DDBJ whole genome shotgun (WGS) entry which is preliminary data.</text>
</comment>
<sequence>MISKTDSIAKVKGIASMHHHSRRVLASAAFMFVTAFSTASTYAQDATAVAQRLKDVLAYQGVDLAWTTATGSGSQVVLDGVTYGASGRAEKLPVGKVTLDGVVENNGGYNIATMTFAPISLNDSGMSFDVTPATLSGVKVPPPGGTDYLSNMLFYESGKIDRAEVKQGDKQIAMVEGIHFNMTPPVGAPMNFTGGADKFSVDLTTMPDPKAKATAQALGYDQISGNMQINGTWNPQDGRLQLSKYDIAVDNAGKLGMTFDLGGYTPEFLTTMQQLTKKMSENPQADDNQQETAQIVNLAQALVLNGASIRFDDASITNKVLNFVAQQQGTDPAQLREQTKTIVPFLLASSPIKDEMLKKNIAEAVVKYLDDPKNLTIRANPATPQPFAILGALGQTDPASLPTALGMTVTANE</sequence>
<reference evidence="2" key="1">
    <citation type="submission" date="2018-08" db="EMBL/GenBank/DDBJ databases">
        <authorList>
            <person name="Im W.T."/>
        </authorList>
    </citation>
    <scope>NUCLEOTIDE SEQUENCE [LARGE SCALE GENOMIC DNA]</scope>
    <source>
        <strain evidence="2">LA-28</strain>
    </source>
</reference>
<evidence type="ECO:0008006" key="3">
    <source>
        <dbReference type="Google" id="ProtNLM"/>
    </source>
</evidence>
<protein>
    <recommendedName>
        <fullName evidence="3">DUF945 domain-containing protein</fullName>
    </recommendedName>
</protein>
<proteinExistence type="predicted"/>
<dbReference type="AlphaFoldDB" id="A0A371X8Q0"/>